<proteinExistence type="predicted"/>
<keyword evidence="2" id="KW-1185">Reference proteome</keyword>
<organism evidence="1 2">
    <name type="scientific">Streptomyces heilongjiangensis</name>
    <dbReference type="NCBI Taxonomy" id="945052"/>
    <lineage>
        <taxon>Bacteria</taxon>
        <taxon>Bacillati</taxon>
        <taxon>Actinomycetota</taxon>
        <taxon>Actinomycetes</taxon>
        <taxon>Kitasatosporales</taxon>
        <taxon>Streptomycetaceae</taxon>
        <taxon>Streptomyces</taxon>
    </lineage>
</organism>
<dbReference type="RefSeq" id="WP_272173130.1">
    <property type="nucleotide sequence ID" value="NZ_JAQOSL010000081.1"/>
</dbReference>
<evidence type="ECO:0000313" key="1">
    <source>
        <dbReference type="EMBL" id="MFC5813193.1"/>
    </source>
</evidence>
<name>A0ABW1BJ48_9ACTN</name>
<evidence type="ECO:0000313" key="2">
    <source>
        <dbReference type="Proteomes" id="UP001596112"/>
    </source>
</evidence>
<dbReference type="Proteomes" id="UP001596112">
    <property type="component" value="Unassembled WGS sequence"/>
</dbReference>
<reference evidence="2" key="1">
    <citation type="journal article" date="2019" name="Int. J. Syst. Evol. Microbiol.">
        <title>The Global Catalogue of Microorganisms (GCM) 10K type strain sequencing project: providing services to taxonomists for standard genome sequencing and annotation.</title>
        <authorList>
            <consortium name="The Broad Institute Genomics Platform"/>
            <consortium name="The Broad Institute Genome Sequencing Center for Infectious Disease"/>
            <person name="Wu L."/>
            <person name="Ma J."/>
        </authorList>
    </citation>
    <scope>NUCLEOTIDE SEQUENCE [LARGE SCALE GENOMIC DNA]</scope>
    <source>
        <strain evidence="2">JCM 9918</strain>
    </source>
</reference>
<sequence>MGANWPQPYVHDQQDELLEWLAGIRGDLGPSRRERWAVGVHERVPVAEIVQRDRELAELIAEQEAKNERVLADLLDGRT</sequence>
<protein>
    <submittedName>
        <fullName evidence="1">Uncharacterized protein</fullName>
    </submittedName>
</protein>
<comment type="caution">
    <text evidence="1">The sequence shown here is derived from an EMBL/GenBank/DDBJ whole genome shotgun (WGS) entry which is preliminary data.</text>
</comment>
<accession>A0ABW1BJ48</accession>
<gene>
    <name evidence="1" type="ORF">ACFQGO_37815</name>
</gene>
<dbReference type="EMBL" id="JBHSNZ010000055">
    <property type="protein sequence ID" value="MFC5813193.1"/>
    <property type="molecule type" value="Genomic_DNA"/>
</dbReference>